<keyword evidence="6" id="KW-1185">Reference proteome</keyword>
<evidence type="ECO:0000256" key="5">
    <source>
        <dbReference type="ARBA" id="ARBA00023480"/>
    </source>
</evidence>
<dbReference type="Proteomes" id="UP000001554">
    <property type="component" value="Chromosome 1"/>
</dbReference>
<protein>
    <recommendedName>
        <fullName evidence="5">CDAN1-interacting nuclease 1</fullName>
    </recommendedName>
</protein>
<dbReference type="InterPro" id="IPR029404">
    <property type="entry name" value="CDIN1"/>
</dbReference>
<dbReference type="PANTHER" id="PTHR31661:SF1">
    <property type="entry name" value="CDAN1-INTERACTING NUCLEASE 1"/>
    <property type="match status" value="1"/>
</dbReference>
<dbReference type="PANTHER" id="PTHR31661">
    <property type="entry name" value="SIMILAR TO CDNA SEQUENCE BC052040"/>
    <property type="match status" value="1"/>
</dbReference>
<keyword evidence="3" id="KW-0963">Cytoplasm</keyword>
<evidence type="ECO:0000256" key="1">
    <source>
        <dbReference type="ARBA" id="ARBA00004123"/>
    </source>
</evidence>
<evidence type="ECO:0000256" key="2">
    <source>
        <dbReference type="ARBA" id="ARBA00004496"/>
    </source>
</evidence>
<dbReference type="RefSeq" id="XP_035669143.1">
    <property type="nucleotide sequence ID" value="XM_035813250.1"/>
</dbReference>
<reference evidence="6" key="1">
    <citation type="journal article" date="2020" name="Nat. Ecol. Evol.">
        <title>Deeply conserved synteny resolves early events in vertebrate evolution.</title>
        <authorList>
            <person name="Simakov O."/>
            <person name="Marletaz F."/>
            <person name="Yue J.X."/>
            <person name="O'Connell B."/>
            <person name="Jenkins J."/>
            <person name="Brandt A."/>
            <person name="Calef R."/>
            <person name="Tung C.H."/>
            <person name="Huang T.K."/>
            <person name="Schmutz J."/>
            <person name="Satoh N."/>
            <person name="Yu J.K."/>
            <person name="Putnam N.H."/>
            <person name="Green R.E."/>
            <person name="Rokhsar D.S."/>
        </authorList>
    </citation>
    <scope>NUCLEOTIDE SEQUENCE [LARGE SCALE GENOMIC DNA]</scope>
    <source>
        <strain evidence="6">S238N-H82</strain>
    </source>
</reference>
<dbReference type="GeneID" id="118411165"/>
<comment type="subcellular location">
    <subcellularLocation>
        <location evidence="2">Cytoplasm</location>
    </subcellularLocation>
    <subcellularLocation>
        <location evidence="1">Nucleus</location>
    </subcellularLocation>
</comment>
<dbReference type="GO" id="GO:0005634">
    <property type="term" value="C:nucleus"/>
    <property type="evidence" value="ECO:0007669"/>
    <property type="project" value="UniProtKB-SubCell"/>
</dbReference>
<organism evidence="6 7">
    <name type="scientific">Branchiostoma floridae</name>
    <name type="common">Florida lancelet</name>
    <name type="synonym">Amphioxus</name>
    <dbReference type="NCBI Taxonomy" id="7739"/>
    <lineage>
        <taxon>Eukaryota</taxon>
        <taxon>Metazoa</taxon>
        <taxon>Chordata</taxon>
        <taxon>Cephalochordata</taxon>
        <taxon>Leptocardii</taxon>
        <taxon>Amphioxiformes</taxon>
        <taxon>Branchiostomatidae</taxon>
        <taxon>Branchiostoma</taxon>
    </lineage>
</organism>
<dbReference type="GO" id="GO:0005737">
    <property type="term" value="C:cytoplasm"/>
    <property type="evidence" value="ECO:0007669"/>
    <property type="project" value="UniProtKB-SubCell"/>
</dbReference>
<sequence>MKLAIYKEILKRLQGREREEFSAIAQHYRVSLHTLMSIYSQDYQKKMKKTHQRHHSVEAVDDYFQRYQARISPETMGTVLLRIAKEVDLAPSLLAKIILEHHLALQSAESEPPSRSYVNQLLKDPCQISDPVLANEVQQCILNDCVYGPVVDSIRHSVGFEYENKLKRTLEEKGITFIAVDGHVVNWVESKASFGDELSHRTYLRDQFWSYWNRFGPGMVIYWFGFIDELDVNADKGIVLMDHFPDSFTTLQALSDRDR</sequence>
<evidence type="ECO:0000313" key="7">
    <source>
        <dbReference type="RefSeq" id="XP_035669143.1"/>
    </source>
</evidence>
<dbReference type="Pfam" id="PF14811">
    <property type="entry name" value="TPD"/>
    <property type="match status" value="1"/>
</dbReference>
<keyword evidence="4" id="KW-0539">Nucleus</keyword>
<accession>A0A9J7KSS0</accession>
<name>A0A9J7KSS0_BRAFL</name>
<reference evidence="7" key="2">
    <citation type="submission" date="2025-08" db="UniProtKB">
        <authorList>
            <consortium name="RefSeq"/>
        </authorList>
    </citation>
    <scope>IDENTIFICATION</scope>
    <source>
        <strain evidence="7">S238N-H82</strain>
        <tissue evidence="7">Testes</tissue>
    </source>
</reference>
<dbReference type="AlphaFoldDB" id="A0A9J7KSS0"/>
<evidence type="ECO:0000256" key="3">
    <source>
        <dbReference type="ARBA" id="ARBA00022490"/>
    </source>
</evidence>
<evidence type="ECO:0000313" key="6">
    <source>
        <dbReference type="Proteomes" id="UP000001554"/>
    </source>
</evidence>
<proteinExistence type="predicted"/>
<evidence type="ECO:0000256" key="4">
    <source>
        <dbReference type="ARBA" id="ARBA00023242"/>
    </source>
</evidence>
<gene>
    <name evidence="7" type="primary">LOC118411165</name>
</gene>